<reference evidence="5" key="1">
    <citation type="journal article" date="2019" name="Int. J. Syst. Evol. Microbiol.">
        <title>The Global Catalogue of Microorganisms (GCM) 10K type strain sequencing project: providing services to taxonomists for standard genome sequencing and annotation.</title>
        <authorList>
            <consortium name="The Broad Institute Genomics Platform"/>
            <consortium name="The Broad Institute Genome Sequencing Center for Infectious Disease"/>
            <person name="Wu L."/>
            <person name="Ma J."/>
        </authorList>
    </citation>
    <scope>NUCLEOTIDE SEQUENCE [LARGE SCALE GENOMIC DNA]</scope>
    <source>
        <strain evidence="5">JCM 10303</strain>
    </source>
</reference>
<evidence type="ECO:0000259" key="2">
    <source>
        <dbReference type="Pfam" id="PF13556"/>
    </source>
</evidence>
<protein>
    <submittedName>
        <fullName evidence="4">Helix-turn-helix domain-containing protein</fullName>
    </submittedName>
</protein>
<dbReference type="Pfam" id="PF25906">
    <property type="entry name" value="PucR-like_N"/>
    <property type="match status" value="1"/>
</dbReference>
<accession>A0ABN1DR95</accession>
<dbReference type="EMBL" id="BAAAGS010000050">
    <property type="protein sequence ID" value="GAA0550225.1"/>
    <property type="molecule type" value="Genomic_DNA"/>
</dbReference>
<comment type="caution">
    <text evidence="4">The sequence shown here is derived from an EMBL/GenBank/DDBJ whole genome shotgun (WGS) entry which is preliminary data.</text>
</comment>
<dbReference type="PANTHER" id="PTHR33744:SF1">
    <property type="entry name" value="DNA-BINDING TRANSCRIPTIONAL ACTIVATOR ADER"/>
    <property type="match status" value="1"/>
</dbReference>
<organism evidence="4 5">
    <name type="scientific">Saccharopolyspora erythraea</name>
    <name type="common">Streptomyces erythraeus</name>
    <dbReference type="NCBI Taxonomy" id="1836"/>
    <lineage>
        <taxon>Bacteria</taxon>
        <taxon>Bacillati</taxon>
        <taxon>Actinomycetota</taxon>
        <taxon>Actinomycetes</taxon>
        <taxon>Pseudonocardiales</taxon>
        <taxon>Pseudonocardiaceae</taxon>
        <taxon>Saccharopolyspora</taxon>
    </lineage>
</organism>
<dbReference type="Proteomes" id="UP001500729">
    <property type="component" value="Unassembled WGS sequence"/>
</dbReference>
<feature type="domain" description="PucR-like N-terminal" evidence="3">
    <location>
        <begin position="41"/>
        <end position="206"/>
    </location>
</feature>
<dbReference type="InterPro" id="IPR051448">
    <property type="entry name" value="CdaR-like_regulators"/>
</dbReference>
<dbReference type="Pfam" id="PF13556">
    <property type="entry name" value="HTH_30"/>
    <property type="match status" value="1"/>
</dbReference>
<keyword evidence="5" id="KW-1185">Reference proteome</keyword>
<dbReference type="InterPro" id="IPR058663">
    <property type="entry name" value="PucR-like_N"/>
</dbReference>
<dbReference type="InterPro" id="IPR042070">
    <property type="entry name" value="PucR_C-HTH_sf"/>
</dbReference>
<evidence type="ECO:0000259" key="3">
    <source>
        <dbReference type="Pfam" id="PF25906"/>
    </source>
</evidence>
<feature type="region of interest" description="Disordered" evidence="1">
    <location>
        <begin position="1"/>
        <end position="34"/>
    </location>
</feature>
<dbReference type="Gene3D" id="1.10.10.2840">
    <property type="entry name" value="PucR C-terminal helix-turn-helix domain"/>
    <property type="match status" value="1"/>
</dbReference>
<dbReference type="RefSeq" id="WP_021341661.1">
    <property type="nucleotide sequence ID" value="NZ_BAAAGS010000050.1"/>
</dbReference>
<gene>
    <name evidence="4" type="ORF">GCM10009533_55910</name>
</gene>
<dbReference type="InterPro" id="IPR025736">
    <property type="entry name" value="PucR_C-HTH_dom"/>
</dbReference>
<evidence type="ECO:0000256" key="1">
    <source>
        <dbReference type="SAM" id="MobiDB-lite"/>
    </source>
</evidence>
<name>A0ABN1DR95_SACER</name>
<evidence type="ECO:0000313" key="5">
    <source>
        <dbReference type="Proteomes" id="UP001500729"/>
    </source>
</evidence>
<proteinExistence type="predicted"/>
<evidence type="ECO:0000313" key="4">
    <source>
        <dbReference type="EMBL" id="GAA0550225.1"/>
    </source>
</evidence>
<feature type="domain" description="PucR C-terminal helix-turn-helix" evidence="2">
    <location>
        <begin position="363"/>
        <end position="421"/>
    </location>
</feature>
<dbReference type="PANTHER" id="PTHR33744">
    <property type="entry name" value="CARBOHYDRATE DIACID REGULATOR"/>
    <property type="match status" value="1"/>
</dbReference>
<sequence length="429" mass="46901">MSEPPRAELSCSVEADYDSLTAPSRGGGDDEERGSRVRRLWELLPSGLAGVFRPKVDDVTSEVMREIQRALPAYAGHLEGEFGSTAAAGVQQAIHHFLDRLGNPAAGYDDRGRVFHRLGRHEMQQGRSLDMLQTAYRVGARVSWRRASEVGTRAGIPVATLCLLAEALFAYIDELSALSIEGYAAAQTEATGTLERRRRRLMDLILADPPTAPQSLADFAATAHWAVPERVIAVAMEPADDASEPAQPSFGDDVLVNFEDGAPCLVLPDPGPHRHPALVAGLSHWQSAIGPAVALRDARHSLRCARQALELVRRGVLPAKRVTHCDRHLFELCLFSDAPLTDELVTSALAPLDELPPRQHRKLAGTLLAWLETRGNVREVSRRLQMHPQTVRSHIQQLEGLFGSGLDDPAHRFDLVLALRAARYGTRAG</sequence>